<keyword evidence="1" id="KW-0812">Transmembrane</keyword>
<gene>
    <name evidence="2" type="ORF">BLA29_013737</name>
</gene>
<protein>
    <submittedName>
        <fullName evidence="2">Uncharacterized protein</fullName>
    </submittedName>
</protein>
<dbReference type="AlphaFoldDB" id="A0A1Y3BEV3"/>
<reference evidence="2 3" key="1">
    <citation type="submission" date="2017-03" db="EMBL/GenBank/DDBJ databases">
        <title>Genome Survey of Euroglyphus maynei.</title>
        <authorList>
            <person name="Arlian L.G."/>
            <person name="Morgan M.S."/>
            <person name="Rider S.D."/>
        </authorList>
    </citation>
    <scope>NUCLEOTIDE SEQUENCE [LARGE SCALE GENOMIC DNA]</scope>
    <source>
        <strain evidence="2">Arlian Lab</strain>
        <tissue evidence="2">Whole body</tissue>
    </source>
</reference>
<dbReference type="Proteomes" id="UP000194236">
    <property type="component" value="Unassembled WGS sequence"/>
</dbReference>
<comment type="caution">
    <text evidence="2">The sequence shown here is derived from an EMBL/GenBank/DDBJ whole genome shotgun (WGS) entry which is preliminary data.</text>
</comment>
<name>A0A1Y3BEV3_EURMA</name>
<evidence type="ECO:0000256" key="1">
    <source>
        <dbReference type="SAM" id="Phobius"/>
    </source>
</evidence>
<keyword evidence="1" id="KW-1133">Transmembrane helix</keyword>
<proteinExistence type="predicted"/>
<evidence type="ECO:0000313" key="3">
    <source>
        <dbReference type="Proteomes" id="UP000194236"/>
    </source>
</evidence>
<keyword evidence="3" id="KW-1185">Reference proteome</keyword>
<keyword evidence="1" id="KW-0472">Membrane</keyword>
<accession>A0A1Y3BEV3</accession>
<organism evidence="2 3">
    <name type="scientific">Euroglyphus maynei</name>
    <name type="common">Mayne's house dust mite</name>
    <dbReference type="NCBI Taxonomy" id="6958"/>
    <lineage>
        <taxon>Eukaryota</taxon>
        <taxon>Metazoa</taxon>
        <taxon>Ecdysozoa</taxon>
        <taxon>Arthropoda</taxon>
        <taxon>Chelicerata</taxon>
        <taxon>Arachnida</taxon>
        <taxon>Acari</taxon>
        <taxon>Acariformes</taxon>
        <taxon>Sarcoptiformes</taxon>
        <taxon>Astigmata</taxon>
        <taxon>Psoroptidia</taxon>
        <taxon>Analgoidea</taxon>
        <taxon>Pyroglyphidae</taxon>
        <taxon>Pyroglyphinae</taxon>
        <taxon>Euroglyphus</taxon>
    </lineage>
</organism>
<sequence>MFVCQLDNQTDSGCLSDYQELNNNNSVVNKKFHNFKILILFVFAPYMIVIVICTENKPHH</sequence>
<feature type="transmembrane region" description="Helical" evidence="1">
    <location>
        <begin position="35"/>
        <end position="54"/>
    </location>
</feature>
<evidence type="ECO:0000313" key="2">
    <source>
        <dbReference type="EMBL" id="OTF79440.1"/>
    </source>
</evidence>
<dbReference type="EMBL" id="MUJZ01023086">
    <property type="protein sequence ID" value="OTF79440.1"/>
    <property type="molecule type" value="Genomic_DNA"/>
</dbReference>